<organism evidence="1 2">
    <name type="scientific">Porphyromonas uenonis 60-3</name>
    <dbReference type="NCBI Taxonomy" id="596327"/>
    <lineage>
        <taxon>Bacteria</taxon>
        <taxon>Pseudomonadati</taxon>
        <taxon>Bacteroidota</taxon>
        <taxon>Bacteroidia</taxon>
        <taxon>Bacteroidales</taxon>
        <taxon>Porphyromonadaceae</taxon>
        <taxon>Porphyromonas</taxon>
    </lineage>
</organism>
<evidence type="ECO:0000313" key="1">
    <source>
        <dbReference type="EMBL" id="EEK15901.1"/>
    </source>
</evidence>
<sequence length="290" mass="33897">MHIDKLKNLIQSTHINFLFGSGLSCPYLTTLTNIEIWLTESNKIADETLRYLIQDILFIKYVKDVMKPCLPQYRTNKDSLTIVENAYENFLSIWNYVMSRRSSNLLNKQVNIFTTNIDPFVEEAAERLRIEFNNGFKGLLTPVLREESFSTIMAKVSPLYQNQSQIPVFNYLKIHGSINWMTTEDNEITYDSQLNCLNTIVQAIENYPKDYRCVELAEEELEKENEGKDEESQEALSFKLIEDKAKQCIEKGKFEVTDKMQAFREVYSKLVMVNPRKKQVSRNRVRPSLL</sequence>
<comment type="caution">
    <text evidence="1">The sequence shown here is derived from an EMBL/GenBank/DDBJ whole genome shotgun (WGS) entry which is preliminary data.</text>
</comment>
<accession>C2MED1</accession>
<proteinExistence type="predicted"/>
<dbReference type="EMBL" id="ACLR01000232">
    <property type="protein sequence ID" value="EEK15901.1"/>
    <property type="molecule type" value="Genomic_DNA"/>
</dbReference>
<evidence type="ECO:0008006" key="3">
    <source>
        <dbReference type="Google" id="ProtNLM"/>
    </source>
</evidence>
<dbReference type="STRING" id="596327.PORUE0001_0745"/>
<dbReference type="eggNOG" id="ENOG502Z7ZR">
    <property type="taxonomic scope" value="Bacteria"/>
</dbReference>
<protein>
    <recommendedName>
        <fullName evidence="3">SIR2-like domain-containing protein</fullName>
    </recommendedName>
</protein>
<dbReference type="OrthoDB" id="9808492at2"/>
<reference evidence="1 2" key="1">
    <citation type="submission" date="2009-04" db="EMBL/GenBank/DDBJ databases">
        <authorList>
            <person name="Sebastian Y."/>
            <person name="Madupu R."/>
            <person name="Durkin A.S."/>
            <person name="Torralba M."/>
            <person name="Methe B."/>
            <person name="Sutton G.G."/>
            <person name="Strausberg R.L."/>
            <person name="Nelson K.E."/>
        </authorList>
    </citation>
    <scope>NUCLEOTIDE SEQUENCE [LARGE SCALE GENOMIC DNA]</scope>
    <source>
        <strain evidence="1 2">60-3</strain>
    </source>
</reference>
<gene>
    <name evidence="1" type="ORF">PORUE0001_0745</name>
</gene>
<dbReference type="AlphaFoldDB" id="C2MED1"/>
<dbReference type="RefSeq" id="WP_007366195.1">
    <property type="nucleotide sequence ID" value="NZ_ACLR01000232.1"/>
</dbReference>
<keyword evidence="2" id="KW-1185">Reference proteome</keyword>
<evidence type="ECO:0000313" key="2">
    <source>
        <dbReference type="Proteomes" id="UP000003303"/>
    </source>
</evidence>
<dbReference type="Proteomes" id="UP000003303">
    <property type="component" value="Unassembled WGS sequence"/>
</dbReference>
<dbReference type="PROSITE" id="PS51257">
    <property type="entry name" value="PROKAR_LIPOPROTEIN"/>
    <property type="match status" value="1"/>
</dbReference>
<name>C2MED1_9PORP</name>